<name>A0AAV7PAV5_PLEWA</name>
<evidence type="ECO:0000313" key="2">
    <source>
        <dbReference type="EMBL" id="KAJ1125457.1"/>
    </source>
</evidence>
<feature type="region of interest" description="Disordered" evidence="1">
    <location>
        <begin position="31"/>
        <end position="75"/>
    </location>
</feature>
<feature type="compositionally biased region" description="Basic residues" evidence="1">
    <location>
        <begin position="35"/>
        <end position="47"/>
    </location>
</feature>
<comment type="caution">
    <text evidence="2">The sequence shown here is derived from an EMBL/GenBank/DDBJ whole genome shotgun (WGS) entry which is preliminary data.</text>
</comment>
<sequence>MASSRPVSLVPSFRPFFILYMMSTKTAWQPTRTKTLSRTRTTCRGKSKLSAARALMPEEASASEKTAARRDTGRGATFSQRVGKYALHLPASEGFQLRLL</sequence>
<keyword evidence="3" id="KW-1185">Reference proteome</keyword>
<dbReference type="AlphaFoldDB" id="A0AAV7PAV5"/>
<evidence type="ECO:0000313" key="3">
    <source>
        <dbReference type="Proteomes" id="UP001066276"/>
    </source>
</evidence>
<reference evidence="2" key="1">
    <citation type="journal article" date="2022" name="bioRxiv">
        <title>Sequencing and chromosome-scale assembly of the giantPleurodeles waltlgenome.</title>
        <authorList>
            <person name="Brown T."/>
            <person name="Elewa A."/>
            <person name="Iarovenko S."/>
            <person name="Subramanian E."/>
            <person name="Araus A.J."/>
            <person name="Petzold A."/>
            <person name="Susuki M."/>
            <person name="Suzuki K.-i.T."/>
            <person name="Hayashi T."/>
            <person name="Toyoda A."/>
            <person name="Oliveira C."/>
            <person name="Osipova E."/>
            <person name="Leigh N.D."/>
            <person name="Simon A."/>
            <person name="Yun M.H."/>
        </authorList>
    </citation>
    <scope>NUCLEOTIDE SEQUENCE</scope>
    <source>
        <strain evidence="2">20211129_DDA</strain>
        <tissue evidence="2">Liver</tissue>
    </source>
</reference>
<gene>
    <name evidence="2" type="ORF">NDU88_003889</name>
</gene>
<protein>
    <submittedName>
        <fullName evidence="2">Uncharacterized protein</fullName>
    </submittedName>
</protein>
<dbReference type="Proteomes" id="UP001066276">
    <property type="component" value="Chromosome 7"/>
</dbReference>
<evidence type="ECO:0000256" key="1">
    <source>
        <dbReference type="SAM" id="MobiDB-lite"/>
    </source>
</evidence>
<dbReference type="EMBL" id="JANPWB010000011">
    <property type="protein sequence ID" value="KAJ1125457.1"/>
    <property type="molecule type" value="Genomic_DNA"/>
</dbReference>
<accession>A0AAV7PAV5</accession>
<proteinExistence type="predicted"/>
<organism evidence="2 3">
    <name type="scientific">Pleurodeles waltl</name>
    <name type="common">Iberian ribbed newt</name>
    <dbReference type="NCBI Taxonomy" id="8319"/>
    <lineage>
        <taxon>Eukaryota</taxon>
        <taxon>Metazoa</taxon>
        <taxon>Chordata</taxon>
        <taxon>Craniata</taxon>
        <taxon>Vertebrata</taxon>
        <taxon>Euteleostomi</taxon>
        <taxon>Amphibia</taxon>
        <taxon>Batrachia</taxon>
        <taxon>Caudata</taxon>
        <taxon>Salamandroidea</taxon>
        <taxon>Salamandridae</taxon>
        <taxon>Pleurodelinae</taxon>
        <taxon>Pleurodeles</taxon>
    </lineage>
</organism>